<dbReference type="Proteomes" id="UP000887565">
    <property type="component" value="Unplaced"/>
</dbReference>
<evidence type="ECO:0000313" key="2">
    <source>
        <dbReference type="WBParaSite" id="nRc.2.0.1.t36083-RA"/>
    </source>
</evidence>
<name>A0A915KBC9_ROMCU</name>
<organism evidence="1 2">
    <name type="scientific">Romanomermis culicivorax</name>
    <name type="common">Nematode worm</name>
    <dbReference type="NCBI Taxonomy" id="13658"/>
    <lineage>
        <taxon>Eukaryota</taxon>
        <taxon>Metazoa</taxon>
        <taxon>Ecdysozoa</taxon>
        <taxon>Nematoda</taxon>
        <taxon>Enoplea</taxon>
        <taxon>Dorylaimia</taxon>
        <taxon>Mermithida</taxon>
        <taxon>Mermithoidea</taxon>
        <taxon>Mermithidae</taxon>
        <taxon>Romanomermis</taxon>
    </lineage>
</organism>
<proteinExistence type="predicted"/>
<accession>A0A915KBC9</accession>
<sequence length="217" mass="24117">MARMEKQPKTAIKVETTNQLTAIGLSLTGLPPQLQYSSSTSSNVSRSFCWTLVADVFDSHCCGNVRAWTRHGWWTTEYAVEAGGHLLEALKSHNEPGSPTKIEALCSRKNLILNNNRTFELFSIFARISIAETSYHKGLNTKNRISLTVRLKNVLMENSINSPKIMAGCRYCCSNRKNVGIDYSHAQKNAVSFLVVSLFPENPISLKAESPGVALFY</sequence>
<keyword evidence="1" id="KW-1185">Reference proteome</keyword>
<reference evidence="2" key="1">
    <citation type="submission" date="2022-11" db="UniProtKB">
        <authorList>
            <consortium name="WormBaseParasite"/>
        </authorList>
    </citation>
    <scope>IDENTIFICATION</scope>
</reference>
<protein>
    <submittedName>
        <fullName evidence="2">LAGLIDADG homing endonuclease</fullName>
    </submittedName>
</protein>
<dbReference type="AlphaFoldDB" id="A0A915KBC9"/>
<dbReference type="WBParaSite" id="nRc.2.0.1.t36083-RA">
    <property type="protein sequence ID" value="nRc.2.0.1.t36083-RA"/>
    <property type="gene ID" value="nRc.2.0.1.g36083"/>
</dbReference>
<evidence type="ECO:0000313" key="1">
    <source>
        <dbReference type="Proteomes" id="UP000887565"/>
    </source>
</evidence>